<proteinExistence type="predicted"/>
<dbReference type="InterPro" id="IPR001173">
    <property type="entry name" value="Glyco_trans_2-like"/>
</dbReference>
<comment type="caution">
    <text evidence="2">The sequence shown here is derived from an EMBL/GenBank/DDBJ whole genome shotgun (WGS) entry which is preliminary data.</text>
</comment>
<protein>
    <submittedName>
        <fullName evidence="2">Glycosyltransferase family A protein</fullName>
        <ecNumber evidence="2">2.4.-.-</ecNumber>
    </submittedName>
</protein>
<dbReference type="RefSeq" id="WP_311533957.1">
    <property type="nucleotide sequence ID" value="NZ_JAVRHQ010000004.1"/>
</dbReference>
<dbReference type="Pfam" id="PF00535">
    <property type="entry name" value="Glycos_transf_2"/>
    <property type="match status" value="1"/>
</dbReference>
<dbReference type="GO" id="GO:0016757">
    <property type="term" value="F:glycosyltransferase activity"/>
    <property type="evidence" value="ECO:0007669"/>
    <property type="project" value="UniProtKB-KW"/>
</dbReference>
<dbReference type="SUPFAM" id="SSF53448">
    <property type="entry name" value="Nucleotide-diphospho-sugar transferases"/>
    <property type="match status" value="1"/>
</dbReference>
<dbReference type="Gene3D" id="3.90.550.10">
    <property type="entry name" value="Spore Coat Polysaccharide Biosynthesis Protein SpsA, Chain A"/>
    <property type="match status" value="1"/>
</dbReference>
<evidence type="ECO:0000313" key="3">
    <source>
        <dbReference type="Proteomes" id="UP001262889"/>
    </source>
</evidence>
<keyword evidence="3" id="KW-1185">Reference proteome</keyword>
<dbReference type="InterPro" id="IPR029044">
    <property type="entry name" value="Nucleotide-diphossugar_trans"/>
</dbReference>
<dbReference type="Proteomes" id="UP001262889">
    <property type="component" value="Unassembled WGS sequence"/>
</dbReference>
<dbReference type="EMBL" id="JAVRHQ010000004">
    <property type="protein sequence ID" value="MDT0642285.1"/>
    <property type="molecule type" value="Genomic_DNA"/>
</dbReference>
<accession>A0ABU3C7G0</accession>
<evidence type="ECO:0000259" key="1">
    <source>
        <dbReference type="Pfam" id="PF00535"/>
    </source>
</evidence>
<feature type="domain" description="Glycosyltransferase 2-like" evidence="1">
    <location>
        <begin position="5"/>
        <end position="123"/>
    </location>
</feature>
<keyword evidence="2" id="KW-0808">Transferase</keyword>
<keyword evidence="2" id="KW-0328">Glycosyltransferase</keyword>
<reference evidence="2 3" key="1">
    <citation type="submission" date="2023-09" db="EMBL/GenBank/DDBJ databases">
        <authorList>
            <person name="Rey-Velasco X."/>
        </authorList>
    </citation>
    <scope>NUCLEOTIDE SEQUENCE [LARGE SCALE GENOMIC DNA]</scope>
    <source>
        <strain evidence="2 3">F363</strain>
    </source>
</reference>
<organism evidence="2 3">
    <name type="scientific">Autumnicola tepida</name>
    <dbReference type="NCBI Taxonomy" id="3075595"/>
    <lineage>
        <taxon>Bacteria</taxon>
        <taxon>Pseudomonadati</taxon>
        <taxon>Bacteroidota</taxon>
        <taxon>Flavobacteriia</taxon>
        <taxon>Flavobacteriales</taxon>
        <taxon>Flavobacteriaceae</taxon>
        <taxon>Autumnicola</taxon>
    </lineage>
</organism>
<gene>
    <name evidence="2" type="ORF">RM553_05505</name>
</gene>
<evidence type="ECO:0000313" key="2">
    <source>
        <dbReference type="EMBL" id="MDT0642285.1"/>
    </source>
</evidence>
<dbReference type="EC" id="2.4.-.-" evidence="2"/>
<dbReference type="PANTHER" id="PTHR22916">
    <property type="entry name" value="GLYCOSYLTRANSFERASE"/>
    <property type="match status" value="1"/>
</dbReference>
<sequence>MEKLTVFTATYNRAYCLPQLYQSLQKQTSKDFIWLVIDDGSEDNTKSLVESWIAEKDLSIVYIYQENKGMLGAHNKGYENIDTPLSVCIDSDDFMPDDGVEKIINLWDSHGSNAYAGMVGLDIFKNGDVIGTKFPNNLKKATFQELIDIHKVKGDKKYVYRTEVIRKYLPYPFFEGEKFPAQDYVYRQIDQDYKLLVFNEVFCVVEYLPDGNSNNKITSYLKNPNSFAFYRLDRMKKAHSFSLRFKQAVHFVSSSIIANNKNFFGATEHKYTTMMALPFGYLLSLYLKNTKKKAGFNVPNKKV</sequence>
<dbReference type="CDD" id="cd00761">
    <property type="entry name" value="Glyco_tranf_GTA_type"/>
    <property type="match status" value="1"/>
</dbReference>
<name>A0ABU3C7G0_9FLAO</name>